<evidence type="ECO:0000313" key="3">
    <source>
        <dbReference type="Proteomes" id="UP000490386"/>
    </source>
</evidence>
<evidence type="ECO:0000259" key="1">
    <source>
        <dbReference type="SMART" id="SM00871"/>
    </source>
</evidence>
<dbReference type="RefSeq" id="WP_151422009.1">
    <property type="nucleotide sequence ID" value="NZ_WBJX01000001.1"/>
</dbReference>
<dbReference type="SMART" id="SM00871">
    <property type="entry name" value="AraC_E_bind"/>
    <property type="match status" value="1"/>
</dbReference>
<dbReference type="Proteomes" id="UP000490386">
    <property type="component" value="Unassembled WGS sequence"/>
</dbReference>
<accession>A0A7J5B6N3</accession>
<protein>
    <submittedName>
        <fullName evidence="2">GyrI-like domain-containing protein</fullName>
    </submittedName>
</protein>
<name>A0A7J5B6N3_9MICO</name>
<dbReference type="SUPFAM" id="SSF55136">
    <property type="entry name" value="Probable bacterial effector-binding domain"/>
    <property type="match status" value="1"/>
</dbReference>
<proteinExistence type="predicted"/>
<dbReference type="AlphaFoldDB" id="A0A7J5B6N3"/>
<sequence>MPETLPLPESPRQGVERFELAAVPLAVARYDNVSMGDLRTLFDTTFQAMGAAIGADKVHPAGPALAVYHGDPSQTFDVEIGFPVSESVREKIIVGDIAIQNSWLPAGPAAGATHLGSFDGLGESWGRLMQDVQDSGDAPGSMVEIYVTEPNPDMNPDDLRTDLIVSLAPRE</sequence>
<keyword evidence="3" id="KW-1185">Reference proteome</keyword>
<dbReference type="Gene3D" id="3.20.80.10">
    <property type="entry name" value="Regulatory factor, effector binding domain"/>
    <property type="match status" value="1"/>
</dbReference>
<dbReference type="EMBL" id="WBJX01000001">
    <property type="protein sequence ID" value="KAB1638970.1"/>
    <property type="molecule type" value="Genomic_DNA"/>
</dbReference>
<dbReference type="InterPro" id="IPR011256">
    <property type="entry name" value="Reg_factor_effector_dom_sf"/>
</dbReference>
<dbReference type="InterPro" id="IPR010499">
    <property type="entry name" value="AraC_E-bd"/>
</dbReference>
<dbReference type="OrthoDB" id="795001at2"/>
<dbReference type="Pfam" id="PF06445">
    <property type="entry name" value="GyrI-like"/>
    <property type="match status" value="1"/>
</dbReference>
<dbReference type="InterPro" id="IPR029442">
    <property type="entry name" value="GyrI-like"/>
</dbReference>
<reference evidence="2 3" key="1">
    <citation type="submission" date="2019-09" db="EMBL/GenBank/DDBJ databases">
        <title>Phylogeny of genus Pseudoclavibacter and closely related genus.</title>
        <authorList>
            <person name="Li Y."/>
        </authorList>
    </citation>
    <scope>NUCLEOTIDE SEQUENCE [LARGE SCALE GENOMIC DNA]</scope>
    <source>
        <strain evidence="2 3">THG-MD12</strain>
    </source>
</reference>
<organism evidence="2 3">
    <name type="scientific">Pseudoclavibacter terrae</name>
    <dbReference type="NCBI Taxonomy" id="1530195"/>
    <lineage>
        <taxon>Bacteria</taxon>
        <taxon>Bacillati</taxon>
        <taxon>Actinomycetota</taxon>
        <taxon>Actinomycetes</taxon>
        <taxon>Micrococcales</taxon>
        <taxon>Microbacteriaceae</taxon>
        <taxon>Pseudoclavibacter</taxon>
    </lineage>
</organism>
<gene>
    <name evidence="2" type="ORF">F8O03_01040</name>
</gene>
<evidence type="ECO:0000313" key="2">
    <source>
        <dbReference type="EMBL" id="KAB1638970.1"/>
    </source>
</evidence>
<feature type="domain" description="AraC effector-binding" evidence="1">
    <location>
        <begin position="13"/>
        <end position="168"/>
    </location>
</feature>
<comment type="caution">
    <text evidence="2">The sequence shown here is derived from an EMBL/GenBank/DDBJ whole genome shotgun (WGS) entry which is preliminary data.</text>
</comment>